<feature type="chain" id="PRO_5016011616" evidence="1">
    <location>
        <begin position="21"/>
        <end position="648"/>
    </location>
</feature>
<accession>A0A2W5GWU2</accession>
<dbReference type="Gene3D" id="1.10.390.10">
    <property type="entry name" value="Neutral Protease Domain 2"/>
    <property type="match status" value="1"/>
</dbReference>
<name>A0A2W5GWU2_9SPHI</name>
<proteinExistence type="predicted"/>
<evidence type="ECO:0000259" key="2">
    <source>
        <dbReference type="Pfam" id="PF01433"/>
    </source>
</evidence>
<protein>
    <submittedName>
        <fullName evidence="3">Peptidase M1</fullName>
    </submittedName>
</protein>
<dbReference type="EMBL" id="QFOI01000181">
    <property type="protein sequence ID" value="PZP47812.1"/>
    <property type="molecule type" value="Genomic_DNA"/>
</dbReference>
<dbReference type="GO" id="GO:0008237">
    <property type="term" value="F:metallopeptidase activity"/>
    <property type="evidence" value="ECO:0007669"/>
    <property type="project" value="InterPro"/>
</dbReference>
<dbReference type="InterPro" id="IPR014782">
    <property type="entry name" value="Peptidase_M1_dom"/>
</dbReference>
<evidence type="ECO:0000256" key="1">
    <source>
        <dbReference type="SAM" id="SignalP"/>
    </source>
</evidence>
<evidence type="ECO:0000313" key="3">
    <source>
        <dbReference type="EMBL" id="PZP47812.1"/>
    </source>
</evidence>
<evidence type="ECO:0000313" key="4">
    <source>
        <dbReference type="Proteomes" id="UP000249645"/>
    </source>
</evidence>
<feature type="signal peptide" evidence="1">
    <location>
        <begin position="1"/>
        <end position="20"/>
    </location>
</feature>
<dbReference type="SUPFAM" id="SSF55486">
    <property type="entry name" value="Metalloproteases ('zincins'), catalytic domain"/>
    <property type="match status" value="1"/>
</dbReference>
<gene>
    <name evidence="3" type="ORF">DI598_10650</name>
</gene>
<feature type="domain" description="Peptidase M1 membrane alanine aminopeptidase" evidence="2">
    <location>
        <begin position="398"/>
        <end position="548"/>
    </location>
</feature>
<dbReference type="InterPro" id="IPR027268">
    <property type="entry name" value="Peptidase_M4/M1_CTD_sf"/>
</dbReference>
<dbReference type="Pfam" id="PF01433">
    <property type="entry name" value="Peptidase_M1"/>
    <property type="match status" value="1"/>
</dbReference>
<dbReference type="Proteomes" id="UP000249645">
    <property type="component" value="Unassembled WGS sequence"/>
</dbReference>
<organism evidence="3 4">
    <name type="scientific">Pseudopedobacter saltans</name>
    <dbReference type="NCBI Taxonomy" id="151895"/>
    <lineage>
        <taxon>Bacteria</taxon>
        <taxon>Pseudomonadati</taxon>
        <taxon>Bacteroidota</taxon>
        <taxon>Sphingobacteriia</taxon>
        <taxon>Sphingobacteriales</taxon>
        <taxon>Sphingobacteriaceae</taxon>
        <taxon>Pseudopedobacter</taxon>
    </lineage>
</organism>
<dbReference type="AlphaFoldDB" id="A0A2W5GWU2"/>
<dbReference type="GO" id="GO:0008270">
    <property type="term" value="F:zinc ion binding"/>
    <property type="evidence" value="ECO:0007669"/>
    <property type="project" value="InterPro"/>
</dbReference>
<reference evidence="3 4" key="1">
    <citation type="submission" date="2017-11" db="EMBL/GenBank/DDBJ databases">
        <title>Infants hospitalized years apart are colonized by the same room-sourced microbial strains.</title>
        <authorList>
            <person name="Brooks B."/>
            <person name="Olm M.R."/>
            <person name="Firek B.A."/>
            <person name="Baker R."/>
            <person name="Thomas B.C."/>
            <person name="Morowitz M.J."/>
            <person name="Banfield J.F."/>
        </authorList>
    </citation>
    <scope>NUCLEOTIDE SEQUENCE [LARGE SCALE GENOMIC DNA]</scope>
    <source>
        <strain evidence="3">S2_009_000_R2_76</strain>
    </source>
</reference>
<comment type="caution">
    <text evidence="3">The sequence shown here is derived from an EMBL/GenBank/DDBJ whole genome shotgun (WGS) entry which is preliminary data.</text>
</comment>
<sequence length="648" mass="73120">MKKTVLSLGILFSLATHAFAQSDTSSKYDQHEAFNPLFYTSNGNEFRSASGVPGPKYWQNRVDYSINVTLDTTAKSIDGNVAIAYTNNSPDNLPFLWLQLDQNIYRKDSRAEMTSPVSGGRFASKEFTDGDVIKSVSVVMAGKSYKVKYTVTDTRMQIFLPAELKANGGKADIKIEYSFEIPKYGTDRMGRLLTKNGWIYQIAQWYPRMCVYDDVLGWNTLPYLGAGEFYLEYGDINFAITASSDLIVVGSGKLLNPKEVLTAKQQTQLAKAANSASTVIIHSLEDVTNGSDKLSKSTLTWKFLCQETRDVAWAASKAFIWDAARIDLPSGKKILAQSVYPVESDSANSWRRSTEFTKRSIELSSRWYEFTYPVATNVAGIVGGMEYPGIVFCGYKAKEASLWGVTNHEFGHNWFPMIVGSNERKFAWMDEGFNTFINGVDTKDFNNGEYYKPQDNQKAGQKVFADSAERLINYPDVIQARQLGNTAYYKPAMGLNLLRNNILGQERFDFAFKQYIKNWAFKHPTPYDFFRSIENGAGEDLSWFWRGWFLNKWKIDQAVKSVTYSATDKQTALITIENLNKLPMPVDIAITQGGKTDTVHLPVEIWQRGGTWTFAHKVESNITKVEIDPLHQLPDVDPSNNIWTGVNK</sequence>
<keyword evidence="1" id="KW-0732">Signal</keyword>
<dbReference type="CDD" id="cd09604">
    <property type="entry name" value="M1_APN_like"/>
    <property type="match status" value="1"/>
</dbReference>